<keyword evidence="8" id="KW-0539">Nucleus</keyword>
<feature type="compositionally biased region" description="Basic residues" evidence="11">
    <location>
        <begin position="1"/>
        <end position="13"/>
    </location>
</feature>
<feature type="compositionally biased region" description="Pro residues" evidence="11">
    <location>
        <begin position="17"/>
        <end position="26"/>
    </location>
</feature>
<dbReference type="GO" id="GO:0031410">
    <property type="term" value="C:cytoplasmic vesicle"/>
    <property type="evidence" value="ECO:0007669"/>
    <property type="project" value="UniProtKB-KW"/>
</dbReference>
<accession>A0A653DGU4</accession>
<keyword evidence="6" id="KW-0010">Activator</keyword>
<dbReference type="EMBL" id="CAACVG010012024">
    <property type="protein sequence ID" value="VEN59426.1"/>
    <property type="molecule type" value="Genomic_DNA"/>
</dbReference>
<evidence type="ECO:0000313" key="13">
    <source>
        <dbReference type="Proteomes" id="UP000410492"/>
    </source>
</evidence>
<dbReference type="AlphaFoldDB" id="A0A653DGU4"/>
<dbReference type="GO" id="GO:0005829">
    <property type="term" value="C:cytosol"/>
    <property type="evidence" value="ECO:0007669"/>
    <property type="project" value="UniProtKB-SubCell"/>
</dbReference>
<evidence type="ECO:0000256" key="5">
    <source>
        <dbReference type="ARBA" id="ARBA00023015"/>
    </source>
</evidence>
<keyword evidence="5" id="KW-0805">Transcription regulation</keyword>
<evidence type="ECO:0000313" key="12">
    <source>
        <dbReference type="EMBL" id="VEN59426.1"/>
    </source>
</evidence>
<name>A0A653DGU4_CALMS</name>
<evidence type="ECO:0000256" key="2">
    <source>
        <dbReference type="ARBA" id="ARBA00004514"/>
    </source>
</evidence>
<evidence type="ECO:0000256" key="10">
    <source>
        <dbReference type="ARBA" id="ARBA00034306"/>
    </source>
</evidence>
<evidence type="ECO:0000256" key="6">
    <source>
        <dbReference type="ARBA" id="ARBA00023159"/>
    </source>
</evidence>
<dbReference type="Proteomes" id="UP000410492">
    <property type="component" value="Unassembled WGS sequence"/>
</dbReference>
<keyword evidence="13" id="KW-1185">Reference proteome</keyword>
<keyword evidence="4" id="KW-0072">Autophagy</keyword>
<dbReference type="GO" id="GO:0006914">
    <property type="term" value="P:autophagy"/>
    <property type="evidence" value="ECO:0007669"/>
    <property type="project" value="UniProtKB-KW"/>
</dbReference>
<organism evidence="12 13">
    <name type="scientific">Callosobruchus maculatus</name>
    <name type="common">Southern cowpea weevil</name>
    <name type="synonym">Pulse bruchid</name>
    <dbReference type="NCBI Taxonomy" id="64391"/>
    <lineage>
        <taxon>Eukaryota</taxon>
        <taxon>Metazoa</taxon>
        <taxon>Ecdysozoa</taxon>
        <taxon>Arthropoda</taxon>
        <taxon>Hexapoda</taxon>
        <taxon>Insecta</taxon>
        <taxon>Pterygota</taxon>
        <taxon>Neoptera</taxon>
        <taxon>Endopterygota</taxon>
        <taxon>Coleoptera</taxon>
        <taxon>Polyphaga</taxon>
        <taxon>Cucujiformia</taxon>
        <taxon>Chrysomeloidea</taxon>
        <taxon>Chrysomelidae</taxon>
        <taxon>Bruchinae</taxon>
        <taxon>Bruchini</taxon>
        <taxon>Callosobruchus</taxon>
    </lineage>
</organism>
<keyword evidence="7" id="KW-0804">Transcription</keyword>
<proteinExistence type="predicted"/>
<evidence type="ECO:0000256" key="4">
    <source>
        <dbReference type="ARBA" id="ARBA00023006"/>
    </source>
</evidence>
<feature type="compositionally biased region" description="Basic and acidic residues" evidence="11">
    <location>
        <begin position="159"/>
        <end position="172"/>
    </location>
</feature>
<feature type="region of interest" description="Disordered" evidence="11">
    <location>
        <begin position="149"/>
        <end position="198"/>
    </location>
</feature>
<evidence type="ECO:0000256" key="11">
    <source>
        <dbReference type="SAM" id="MobiDB-lite"/>
    </source>
</evidence>
<evidence type="ECO:0000256" key="7">
    <source>
        <dbReference type="ARBA" id="ARBA00023163"/>
    </source>
</evidence>
<comment type="subcellular location">
    <subcellularLocation>
        <location evidence="2">Cytoplasm</location>
        <location evidence="2">Cytosol</location>
    </subcellularLocation>
    <subcellularLocation>
        <location evidence="1">Cytoplasmic vesicle</location>
        <location evidence="1">Autophagosome</location>
    </subcellularLocation>
    <subcellularLocation>
        <location evidence="10">Nucleus</location>
        <location evidence="10">Nuclear body</location>
    </subcellularLocation>
</comment>
<evidence type="ECO:0000256" key="8">
    <source>
        <dbReference type="ARBA" id="ARBA00023242"/>
    </source>
</evidence>
<evidence type="ECO:0000256" key="1">
    <source>
        <dbReference type="ARBA" id="ARBA00004419"/>
    </source>
</evidence>
<evidence type="ECO:0000256" key="9">
    <source>
        <dbReference type="ARBA" id="ARBA00023329"/>
    </source>
</evidence>
<gene>
    <name evidence="12" type="ORF">CALMAC_LOCUS17441</name>
</gene>
<sequence length="198" mass="22938">MPHRPFPLGRRRERGPAPRPPCPPAPLWRSPGSSRPRLASPPPVPCTSKQHPSMSVYHIHQMGRRHMTVAVPVVRTASVSPRRPASVVDLLGGDNLFDLVEEEVDEAVVVNNRQRERLEPSLRRLNRLQVLQQQDRQLVQYKKAQKVQRQRQYQNVRKNALERNDKAREMNGRNRRQRRGERSQGATRSYANNNRKCC</sequence>
<dbReference type="Pfam" id="PF14839">
    <property type="entry name" value="DOR"/>
    <property type="match status" value="1"/>
</dbReference>
<dbReference type="GO" id="GO:0016604">
    <property type="term" value="C:nuclear body"/>
    <property type="evidence" value="ECO:0007669"/>
    <property type="project" value="UniProtKB-SubCell"/>
</dbReference>
<dbReference type="OrthoDB" id="10041339at2759"/>
<reference evidence="12 13" key="1">
    <citation type="submission" date="2019-01" db="EMBL/GenBank/DDBJ databases">
        <authorList>
            <person name="Sayadi A."/>
        </authorList>
    </citation>
    <scope>NUCLEOTIDE SEQUENCE [LARGE SCALE GENOMIC DNA]</scope>
</reference>
<keyword evidence="3" id="KW-0963">Cytoplasm</keyword>
<dbReference type="InterPro" id="IPR029431">
    <property type="entry name" value="TP53INP"/>
</dbReference>
<feature type="region of interest" description="Disordered" evidence="11">
    <location>
        <begin position="1"/>
        <end position="51"/>
    </location>
</feature>
<protein>
    <submittedName>
        <fullName evidence="12">Uncharacterized protein</fullName>
    </submittedName>
</protein>
<dbReference type="GO" id="GO:0005776">
    <property type="term" value="C:autophagosome"/>
    <property type="evidence" value="ECO:0007669"/>
    <property type="project" value="UniProtKB-SubCell"/>
</dbReference>
<evidence type="ECO:0000256" key="3">
    <source>
        <dbReference type="ARBA" id="ARBA00022490"/>
    </source>
</evidence>
<feature type="compositionally biased region" description="Polar residues" evidence="11">
    <location>
        <begin position="184"/>
        <end position="198"/>
    </location>
</feature>
<keyword evidence="9" id="KW-0968">Cytoplasmic vesicle</keyword>